<protein>
    <submittedName>
        <fullName evidence="2">GSCFA domain-containing protein</fullName>
        <ecNumber evidence="2">3.1.-.-</ecNumber>
    </submittedName>
</protein>
<organism evidence="2 3">
    <name type="scientific">Parachitinimonas caeni</name>
    <dbReference type="NCBI Taxonomy" id="3031301"/>
    <lineage>
        <taxon>Bacteria</taxon>
        <taxon>Pseudomonadati</taxon>
        <taxon>Pseudomonadota</taxon>
        <taxon>Betaproteobacteria</taxon>
        <taxon>Neisseriales</taxon>
        <taxon>Chitinibacteraceae</taxon>
        <taxon>Parachitinimonas</taxon>
    </lineage>
</organism>
<evidence type="ECO:0000313" key="2">
    <source>
        <dbReference type="EMBL" id="MDK2126029.1"/>
    </source>
</evidence>
<reference evidence="2" key="1">
    <citation type="submission" date="2023-03" db="EMBL/GenBank/DDBJ databases">
        <title>Chitinimonas shenzhenensis gen. nov., sp. nov., a novel member of family Burkholderiaceae isolated from activated sludge collected in Shen Zhen, China.</title>
        <authorList>
            <person name="Wang X."/>
        </authorList>
    </citation>
    <scope>NUCLEOTIDE SEQUENCE</scope>
    <source>
        <strain evidence="2">DQS-5</strain>
    </source>
</reference>
<dbReference type="Proteomes" id="UP001172778">
    <property type="component" value="Unassembled WGS sequence"/>
</dbReference>
<comment type="caution">
    <text evidence="2">The sequence shown here is derived from an EMBL/GenBank/DDBJ whole genome shotgun (WGS) entry which is preliminary data.</text>
</comment>
<dbReference type="EMBL" id="JARRAF010000029">
    <property type="protein sequence ID" value="MDK2126029.1"/>
    <property type="molecule type" value="Genomic_DNA"/>
</dbReference>
<keyword evidence="2" id="KW-0378">Hydrolase</keyword>
<name>A0ABT7E197_9NEIS</name>
<dbReference type="InterPro" id="IPR014982">
    <property type="entry name" value="GSCFA"/>
</dbReference>
<dbReference type="Pfam" id="PF08885">
    <property type="entry name" value="GSCFA"/>
    <property type="match status" value="1"/>
</dbReference>
<evidence type="ECO:0000259" key="1">
    <source>
        <dbReference type="Pfam" id="PF08885"/>
    </source>
</evidence>
<dbReference type="RefSeq" id="WP_284102344.1">
    <property type="nucleotide sequence ID" value="NZ_JARRAF010000029.1"/>
</dbReference>
<feature type="domain" description="GSCFA" evidence="1">
    <location>
        <begin position="43"/>
        <end position="311"/>
    </location>
</feature>
<accession>A0ABT7E197</accession>
<proteinExistence type="predicted"/>
<dbReference type="GO" id="GO:0016787">
    <property type="term" value="F:hydrolase activity"/>
    <property type="evidence" value="ECO:0007669"/>
    <property type="project" value="UniProtKB-KW"/>
</dbReference>
<gene>
    <name evidence="2" type="ORF">PZA18_18455</name>
</gene>
<evidence type="ECO:0000313" key="3">
    <source>
        <dbReference type="Proteomes" id="UP001172778"/>
    </source>
</evidence>
<sequence>MSQNPYMQQPPRAFWRSAIAERAMHEIDALWQPKFTLCRGDTLITAGSCFAQHISRALVAEGMHWLDAEPTPADLSAAEAQARNYGVFSFRTGNLYTAAMLRQWLEWALGKRPLPTELWQEGERWFDPLRPAIEPDGFASADAVHAAREITLQAIRTAVEEARCLVFTLGLTEAWVDRQQALVYPVCPGTVHGRFDADRHTFHNFRYDEIDTDLRAALALLREANPLIRILLTVSPVPLTATASTAHVLVANSHSKSVLRAVAGQLASELAYVDYFPSYELISSHPFKAAFYEPNLRQVTAEGVAFVMQQFFAAIRPAASPFSPPAKPLAADDLVCEDSVLDYYSQA</sequence>
<dbReference type="EC" id="3.1.-.-" evidence="2"/>
<keyword evidence="3" id="KW-1185">Reference proteome</keyword>